<dbReference type="Proteomes" id="UP000587508">
    <property type="component" value="Unassembled WGS sequence"/>
</dbReference>
<accession>A0A6V7FGC2</accession>
<evidence type="ECO:0000313" key="2">
    <source>
        <dbReference type="Proteomes" id="UP000587508"/>
    </source>
</evidence>
<protein>
    <submittedName>
        <fullName evidence="1">Uncharacterized protein</fullName>
    </submittedName>
</protein>
<evidence type="ECO:0000313" key="1">
    <source>
        <dbReference type="EMBL" id="CAD0362783.1"/>
    </source>
</evidence>
<dbReference type="RefSeq" id="WP_043889485.1">
    <property type="nucleotide sequence ID" value="NZ_CAJDKC010000005.1"/>
</dbReference>
<comment type="caution">
    <text evidence="1">The sequence shown here is derived from an EMBL/GenBank/DDBJ whole genome shotgun (WGS) entry which is preliminary data.</text>
</comment>
<name>A0A6V7FGC2_9XANT</name>
<organism evidence="1 2">
    <name type="scientific">Xanthomonas hortorum pv. carotae</name>
    <dbReference type="NCBI Taxonomy" id="487904"/>
    <lineage>
        <taxon>Bacteria</taxon>
        <taxon>Pseudomonadati</taxon>
        <taxon>Pseudomonadota</taxon>
        <taxon>Gammaproteobacteria</taxon>
        <taxon>Lysobacterales</taxon>
        <taxon>Lysobacteraceae</taxon>
        <taxon>Xanthomonas</taxon>
    </lineage>
</organism>
<reference evidence="1 2" key="1">
    <citation type="submission" date="2020-07" db="EMBL/GenBank/DDBJ databases">
        <authorList>
            <person name="Pothier F. J."/>
        </authorList>
    </citation>
    <scope>NUCLEOTIDE SEQUENCE [LARGE SCALE GENOMIC DNA]</scope>
    <source>
        <strain evidence="1 2">CFBP 7900</strain>
    </source>
</reference>
<sequence>MHAVSVHRHFDVQHADVQSELTYWRDQHRRGQLGYHPFDGIPEGTVRAVCKAYNAQADLTEPQAIKAAREALCLTPGSTNAALADWLAPRCLRHLRSA</sequence>
<proteinExistence type="predicted"/>
<gene>
    <name evidence="1" type="ORF">CFBP7900_38390</name>
</gene>
<dbReference type="AlphaFoldDB" id="A0A6V7FGC2"/>
<dbReference type="EMBL" id="CAJDKC010000005">
    <property type="protein sequence ID" value="CAD0362785.1"/>
    <property type="molecule type" value="Genomic_DNA"/>
</dbReference>
<dbReference type="EMBL" id="CAJDKC010000005">
    <property type="protein sequence ID" value="CAD0362783.1"/>
    <property type="molecule type" value="Genomic_DNA"/>
</dbReference>